<name>A0ABP0N6A8_9DINO</name>
<evidence type="ECO:0000256" key="3">
    <source>
        <dbReference type="ARBA" id="ARBA00022801"/>
    </source>
</evidence>
<dbReference type="InterPro" id="IPR002110">
    <property type="entry name" value="Ankyrin_rpt"/>
</dbReference>
<keyword evidence="2 9" id="KW-0645">Protease</keyword>
<reference evidence="9 10" key="1">
    <citation type="submission" date="2024-02" db="EMBL/GenBank/DDBJ databases">
        <authorList>
            <person name="Chen Y."/>
            <person name="Shah S."/>
            <person name="Dougan E. K."/>
            <person name="Thang M."/>
            <person name="Chan C."/>
        </authorList>
    </citation>
    <scope>NUCLEOTIDE SEQUENCE [LARGE SCALE GENOMIC DNA]</scope>
</reference>
<dbReference type="InterPro" id="IPR036770">
    <property type="entry name" value="Ankyrin_rpt-contain_sf"/>
</dbReference>
<evidence type="ECO:0000313" key="9">
    <source>
        <dbReference type="EMBL" id="CAK9059174.1"/>
    </source>
</evidence>
<evidence type="ECO:0000256" key="1">
    <source>
        <dbReference type="ARBA" id="ARBA00007623"/>
    </source>
</evidence>
<feature type="region of interest" description="Disordered" evidence="7">
    <location>
        <begin position="504"/>
        <end position="525"/>
    </location>
</feature>
<dbReference type="Proteomes" id="UP001642464">
    <property type="component" value="Unassembled WGS sequence"/>
</dbReference>
<feature type="domain" description="Calpain catalytic" evidence="8">
    <location>
        <begin position="636"/>
        <end position="958"/>
    </location>
</feature>
<dbReference type="Gene3D" id="1.25.40.20">
    <property type="entry name" value="Ankyrin repeat-containing domain"/>
    <property type="match status" value="1"/>
</dbReference>
<sequence>MVQEGPVNVCFNAQSYGVDVAFDPQTQEQRLSFRFAVSVSLPQLLQQLIEIQKQDGAVLPMMAPTSQRRTPGSSRAETPPTAAPAYLTPTLQAPLSGTGSQAKERKEMTSFERQSSAASEGRGQFAIDVQLLECVQRHETVKVKELLKQRADVNFQEGTPYLRTPLHLAVESGGSVDEVGHLLQAAANVNAVMAQGKTPLHVAIQQYRRIPAVAIGMLLCSKAKPDAKDASNKTPMDLVKQVFGQLSARGPDNQPLLSSADSAKARQLLSFVMDQRMVAFNLQSQEVQGVHFADVEGDKLVYDTKSGVGLYSVKSQRALFFKNLKQKNEGSVYNVAVNPETGTVAACLQFQQDAPKAQASPQSVIVMVIWPNGKLQHEEPLKLRLPPTTVPADRELLPPMVTMSRTQGTSIVIGRLADGQVYCWQLNSARSQLVSEVKLAVCAGALASSDDGAWVCFANKAALHVVASMLSLGYPKDVLGDTQKYKANDILDETKVVDRSALEKRTVQAPRDSEAPVTTPKLQKATEAPAHDGVLFGPDGMPLQDDAPVEEDEEGHLHAKLAAHQKVELHDQGWFHAESNRYEQEELAKMHIMTLSSAVADREKQGSLRDGRWVNSPHEFADLGLTGTVLSNALVPFPPNDQQYYIAGKYDPAHSLLAPTAVPNFAHNGVSSSTWLRLVDFAQHADAVHLFDEFSCKTHCGRIYQGSLDNGYFVEALQAISLRPKLVKQLFYAWQTRRSIYIARLFKHGTWMRVEVDDYVPVGRPGRNDADGNLPICCRSEHFPNVIWPSLIEKAYAKIHTLRLSASAISEDDMGGWEAIGGGGKVEDALADLTGGVAGRFYTKDVSPDRLFIYIHDLQRDTLFVCRPNQTLCELQGVRLNPYYPYAVNRAVQWEGGLYYQVFCGGPGVHDGGLQDITVPYTLSHGDMYPEKREDGFFWLNAEDFHEYFGTIFECRLVNSGDVSLPNMPPPRFELVRPPPTELSLMASGMMMPGMMPPEMASGMSPSESADANELQRKGVQHVGPDGAPLAWYEWIFANPGEVVRMTEPEFVVSVPQNAVPCEVVCAIEQFDPRMLMKKPGRPEAVPILCKVYEKVDGENLYSHQLVCRSNWISVRDAMVAFSVTRGGEYLITAELPQETSHVERMIFRCYASQPYVQVAAHRMTRKHYLVESRQLPGAARWSFVGLMEPEGFDKDKPVRLDWEYDAMRKAAFDLDTGWSTLVKEVQEDCVLMLDQAAHQQAKLAYKPAGTLLNKRPGQLSIQSLQDACLVAVVEDLPAVQVPSQCIEVTRVSPDGHLQTVYRVPIPSPCASLSFCYKSSAHLLCSCTEGLQLVFNLYNSETSCAYDNPGVRSISIASDQSLMASAESNFFKVYKVPAPSASNS</sequence>
<dbReference type="InterPro" id="IPR038765">
    <property type="entry name" value="Papain-like_cys_pep_sf"/>
</dbReference>
<feature type="region of interest" description="Disordered" evidence="7">
    <location>
        <begin position="63"/>
        <end position="117"/>
    </location>
</feature>
<accession>A0ABP0N6A8</accession>
<dbReference type="SUPFAM" id="SSF48403">
    <property type="entry name" value="Ankyrin repeat"/>
    <property type="match status" value="1"/>
</dbReference>
<evidence type="ECO:0000256" key="2">
    <source>
        <dbReference type="ARBA" id="ARBA00022670"/>
    </source>
</evidence>
<dbReference type="SMART" id="SM00248">
    <property type="entry name" value="ANK"/>
    <property type="match status" value="2"/>
</dbReference>
<feature type="compositionally biased region" description="Basic and acidic residues" evidence="7">
    <location>
        <begin position="504"/>
        <end position="514"/>
    </location>
</feature>
<comment type="caution">
    <text evidence="6">Lacks conserved residue(s) required for the propagation of feature annotation.</text>
</comment>
<comment type="similarity">
    <text evidence="1">Belongs to the peptidase C2 family.</text>
</comment>
<gene>
    <name evidence="9" type="ORF">SCF082_LOCUS31402</name>
</gene>
<protein>
    <submittedName>
        <fullName evidence="9">Calpain-type cysteine protease ADL1 (Phytocalpain ADL1) (Protein ADAXIALIZED LEAF1) (Protein DEFECTIVE KERNEL 1) (OsDEK1) (Protein SHOOTLESS 3)</fullName>
    </submittedName>
</protein>
<keyword evidence="4" id="KW-0788">Thiol protease</keyword>
<dbReference type="PANTHER" id="PTHR10183:SF379">
    <property type="entry name" value="CALPAIN-5"/>
    <property type="match status" value="1"/>
</dbReference>
<comment type="caution">
    <text evidence="9">The sequence shown here is derived from an EMBL/GenBank/DDBJ whole genome shotgun (WGS) entry which is preliminary data.</text>
</comment>
<dbReference type="PROSITE" id="PS50088">
    <property type="entry name" value="ANK_REPEAT"/>
    <property type="match status" value="1"/>
</dbReference>
<keyword evidence="10" id="KW-1185">Reference proteome</keyword>
<feature type="compositionally biased region" description="Low complexity" evidence="7">
    <location>
        <begin position="76"/>
        <end position="95"/>
    </location>
</feature>
<evidence type="ECO:0000256" key="7">
    <source>
        <dbReference type="SAM" id="MobiDB-lite"/>
    </source>
</evidence>
<evidence type="ECO:0000256" key="4">
    <source>
        <dbReference type="ARBA" id="ARBA00022807"/>
    </source>
</evidence>
<feature type="repeat" description="ANK" evidence="5">
    <location>
        <begin position="161"/>
        <end position="194"/>
    </location>
</feature>
<dbReference type="SUPFAM" id="SSF54001">
    <property type="entry name" value="Cysteine proteinases"/>
    <property type="match status" value="1"/>
</dbReference>
<dbReference type="Pfam" id="PF12796">
    <property type="entry name" value="Ank_2"/>
    <property type="match status" value="1"/>
</dbReference>
<dbReference type="InterPro" id="IPR001300">
    <property type="entry name" value="Peptidase_C2_calpain_cat"/>
</dbReference>
<feature type="compositionally biased region" description="Polar residues" evidence="7">
    <location>
        <begin position="64"/>
        <end position="75"/>
    </location>
</feature>
<dbReference type="PROSITE" id="PS50203">
    <property type="entry name" value="CALPAIN_CAT"/>
    <property type="match status" value="1"/>
</dbReference>
<proteinExistence type="inferred from homology"/>
<dbReference type="PANTHER" id="PTHR10183">
    <property type="entry name" value="CALPAIN"/>
    <property type="match status" value="1"/>
</dbReference>
<dbReference type="InterPro" id="IPR022684">
    <property type="entry name" value="Calpain_cysteine_protease"/>
</dbReference>
<keyword evidence="5" id="KW-0040">ANK repeat</keyword>
<evidence type="ECO:0000259" key="8">
    <source>
        <dbReference type="PROSITE" id="PS50203"/>
    </source>
</evidence>
<evidence type="ECO:0000256" key="6">
    <source>
        <dbReference type="PROSITE-ProRule" id="PRU00239"/>
    </source>
</evidence>
<dbReference type="GO" id="GO:0008233">
    <property type="term" value="F:peptidase activity"/>
    <property type="evidence" value="ECO:0007669"/>
    <property type="project" value="UniProtKB-KW"/>
</dbReference>
<keyword evidence="3" id="KW-0378">Hydrolase</keyword>
<dbReference type="EMBL" id="CAXAMM010026557">
    <property type="protein sequence ID" value="CAK9059174.1"/>
    <property type="molecule type" value="Genomic_DNA"/>
</dbReference>
<evidence type="ECO:0000313" key="10">
    <source>
        <dbReference type="Proteomes" id="UP001642464"/>
    </source>
</evidence>
<organism evidence="9 10">
    <name type="scientific">Durusdinium trenchii</name>
    <dbReference type="NCBI Taxonomy" id="1381693"/>
    <lineage>
        <taxon>Eukaryota</taxon>
        <taxon>Sar</taxon>
        <taxon>Alveolata</taxon>
        <taxon>Dinophyceae</taxon>
        <taxon>Suessiales</taxon>
        <taxon>Symbiodiniaceae</taxon>
        <taxon>Durusdinium</taxon>
    </lineage>
</organism>
<dbReference type="GO" id="GO:0006508">
    <property type="term" value="P:proteolysis"/>
    <property type="evidence" value="ECO:0007669"/>
    <property type="project" value="UniProtKB-KW"/>
</dbReference>
<dbReference type="SMART" id="SM00230">
    <property type="entry name" value="CysPc"/>
    <property type="match status" value="1"/>
</dbReference>
<dbReference type="Pfam" id="PF00648">
    <property type="entry name" value="Peptidase_C2"/>
    <property type="match status" value="1"/>
</dbReference>
<dbReference type="PRINTS" id="PR00704">
    <property type="entry name" value="CALPAIN"/>
</dbReference>
<evidence type="ECO:0000256" key="5">
    <source>
        <dbReference type="PROSITE-ProRule" id="PRU00023"/>
    </source>
</evidence>